<dbReference type="Proteomes" id="UP000826195">
    <property type="component" value="Unassembled WGS sequence"/>
</dbReference>
<keyword evidence="3" id="KW-1185">Reference proteome</keyword>
<gene>
    <name evidence="2" type="ORF">KQX54_000266</name>
</gene>
<feature type="region of interest" description="Disordered" evidence="1">
    <location>
        <begin position="25"/>
        <end position="100"/>
    </location>
</feature>
<feature type="compositionally biased region" description="Acidic residues" evidence="1">
    <location>
        <begin position="25"/>
        <end position="37"/>
    </location>
</feature>
<evidence type="ECO:0000313" key="2">
    <source>
        <dbReference type="EMBL" id="KAH0555926.1"/>
    </source>
</evidence>
<evidence type="ECO:0000256" key="1">
    <source>
        <dbReference type="SAM" id="MobiDB-lite"/>
    </source>
</evidence>
<accession>A0AAV7IAK3</accession>
<comment type="caution">
    <text evidence="2">The sequence shown here is derived from an EMBL/GenBank/DDBJ whole genome shotgun (WGS) entry which is preliminary data.</text>
</comment>
<sequence>MRKPPVSKVSINMFLKNLLKNEEFDYDQLEEEPEADGIEVSQSSDEEADDLREKEDQEESDIEDVEKLEFAGSDGESDRNILDATGNESESTLRLRRHNI</sequence>
<organism evidence="2 3">
    <name type="scientific">Cotesia glomerata</name>
    <name type="common">Lepidopteran parasitic wasp</name>
    <name type="synonym">Apanteles glomeratus</name>
    <dbReference type="NCBI Taxonomy" id="32391"/>
    <lineage>
        <taxon>Eukaryota</taxon>
        <taxon>Metazoa</taxon>
        <taxon>Ecdysozoa</taxon>
        <taxon>Arthropoda</taxon>
        <taxon>Hexapoda</taxon>
        <taxon>Insecta</taxon>
        <taxon>Pterygota</taxon>
        <taxon>Neoptera</taxon>
        <taxon>Endopterygota</taxon>
        <taxon>Hymenoptera</taxon>
        <taxon>Apocrita</taxon>
        <taxon>Ichneumonoidea</taxon>
        <taxon>Braconidae</taxon>
        <taxon>Microgastrinae</taxon>
        <taxon>Cotesia</taxon>
    </lineage>
</organism>
<dbReference type="EMBL" id="JAHXZJ010001067">
    <property type="protein sequence ID" value="KAH0555926.1"/>
    <property type="molecule type" value="Genomic_DNA"/>
</dbReference>
<feature type="compositionally biased region" description="Acidic residues" evidence="1">
    <location>
        <begin position="44"/>
        <end position="66"/>
    </location>
</feature>
<dbReference type="AlphaFoldDB" id="A0AAV7IAK3"/>
<proteinExistence type="predicted"/>
<reference evidence="2 3" key="1">
    <citation type="journal article" date="2021" name="J. Hered.">
        <title>A chromosome-level genome assembly of the parasitoid wasp, Cotesia glomerata (Hymenoptera: Braconidae).</title>
        <authorList>
            <person name="Pinto B.J."/>
            <person name="Weis J.J."/>
            <person name="Gamble T."/>
            <person name="Ode P.J."/>
            <person name="Paul R."/>
            <person name="Zaspel J.M."/>
        </authorList>
    </citation>
    <scope>NUCLEOTIDE SEQUENCE [LARGE SCALE GENOMIC DNA]</scope>
    <source>
        <strain evidence="2">CgM1</strain>
    </source>
</reference>
<evidence type="ECO:0000313" key="3">
    <source>
        <dbReference type="Proteomes" id="UP000826195"/>
    </source>
</evidence>
<name>A0AAV7IAK3_COTGL</name>
<protein>
    <submittedName>
        <fullName evidence="2">Uncharacterized protein</fullName>
    </submittedName>
</protein>